<dbReference type="PANTHER" id="PTHR43656:SF2">
    <property type="entry name" value="BINDING OXIDOREDUCTASE, PUTATIVE (AFU_ORTHOLOGUE AFUA_2G08260)-RELATED"/>
    <property type="match status" value="1"/>
</dbReference>
<evidence type="ECO:0000313" key="4">
    <source>
        <dbReference type="EMBL" id="MFC2946948.1"/>
    </source>
</evidence>
<dbReference type="EMBL" id="JBHRRZ010000002">
    <property type="protein sequence ID" value="MFC2946948.1"/>
    <property type="molecule type" value="Genomic_DNA"/>
</dbReference>
<name>A0ABV7A1X9_9BACI</name>
<reference evidence="5" key="1">
    <citation type="journal article" date="2019" name="Int. J. Syst. Evol. Microbiol.">
        <title>The Global Catalogue of Microorganisms (GCM) 10K type strain sequencing project: providing services to taxonomists for standard genome sequencing and annotation.</title>
        <authorList>
            <consortium name="The Broad Institute Genomics Platform"/>
            <consortium name="The Broad Institute Genome Sequencing Center for Infectious Disease"/>
            <person name="Wu L."/>
            <person name="Ma J."/>
        </authorList>
    </citation>
    <scope>NUCLEOTIDE SEQUENCE [LARGE SCALE GENOMIC DNA]</scope>
    <source>
        <strain evidence="5">KCTC 13193</strain>
    </source>
</reference>
<dbReference type="PANTHER" id="PTHR43656">
    <property type="entry name" value="BINDING OXIDOREDUCTASE, PUTATIVE (AFU_ORTHOLOGUE AFUA_2G08260)-RELATED"/>
    <property type="match status" value="1"/>
</dbReference>
<evidence type="ECO:0000313" key="5">
    <source>
        <dbReference type="Proteomes" id="UP001595387"/>
    </source>
</evidence>
<dbReference type="Gene3D" id="3.20.20.70">
    <property type="entry name" value="Aldolase class I"/>
    <property type="match status" value="1"/>
</dbReference>
<keyword evidence="5" id="KW-1185">Reference proteome</keyword>
<dbReference type="SUPFAM" id="SSF51395">
    <property type="entry name" value="FMN-linked oxidoreductases"/>
    <property type="match status" value="1"/>
</dbReference>
<dbReference type="InterPro" id="IPR001155">
    <property type="entry name" value="OxRdtase_FMN_N"/>
</dbReference>
<protein>
    <submittedName>
        <fullName evidence="4">NADH:flavin oxidoreductase</fullName>
    </submittedName>
</protein>
<dbReference type="RefSeq" id="WP_390301605.1">
    <property type="nucleotide sequence ID" value="NZ_JBHRRZ010000002.1"/>
</dbReference>
<comment type="caution">
    <text evidence="4">The sequence shown here is derived from an EMBL/GenBank/DDBJ whole genome shotgun (WGS) entry which is preliminary data.</text>
</comment>
<organism evidence="4 5">
    <name type="scientific">Virgibacillus sediminis</name>
    <dbReference type="NCBI Taxonomy" id="202260"/>
    <lineage>
        <taxon>Bacteria</taxon>
        <taxon>Bacillati</taxon>
        <taxon>Bacillota</taxon>
        <taxon>Bacilli</taxon>
        <taxon>Bacillales</taxon>
        <taxon>Bacillaceae</taxon>
        <taxon>Virgibacillus</taxon>
    </lineage>
</organism>
<dbReference type="Proteomes" id="UP001595387">
    <property type="component" value="Unassembled WGS sequence"/>
</dbReference>
<dbReference type="CDD" id="cd02803">
    <property type="entry name" value="OYE_like_FMN_family"/>
    <property type="match status" value="1"/>
</dbReference>
<gene>
    <name evidence="4" type="ORF">ACFODW_01025</name>
</gene>
<evidence type="ECO:0000256" key="1">
    <source>
        <dbReference type="ARBA" id="ARBA00022630"/>
    </source>
</evidence>
<feature type="domain" description="NADH:flavin oxidoreductase/NADH oxidase N-terminal" evidence="3">
    <location>
        <begin position="6"/>
        <end position="343"/>
    </location>
</feature>
<accession>A0ABV7A1X9</accession>
<evidence type="ECO:0000259" key="3">
    <source>
        <dbReference type="Pfam" id="PF00724"/>
    </source>
</evidence>
<proteinExistence type="predicted"/>
<dbReference type="InterPro" id="IPR051799">
    <property type="entry name" value="NADH_flavin_oxidoreductase"/>
</dbReference>
<dbReference type="Pfam" id="PF00724">
    <property type="entry name" value="Oxidored_FMN"/>
    <property type="match status" value="1"/>
</dbReference>
<keyword evidence="1" id="KW-0285">Flavoprotein</keyword>
<dbReference type="InterPro" id="IPR013785">
    <property type="entry name" value="Aldolase_TIM"/>
</dbReference>
<evidence type="ECO:0000256" key="2">
    <source>
        <dbReference type="ARBA" id="ARBA00023002"/>
    </source>
</evidence>
<keyword evidence="2" id="KW-0560">Oxidoreductase</keyword>
<sequence>MMTYNQLFSTFKLGNHTLDNRFVVAPMTRISGEKDGRASEAMKHYYERYAKGGFGLVISEGIYPDESYSQGYHQQPGLANDAHAQSWKPVVEAVRNHGAKLIAQLMHAGGQSQGNAFTDETIAPSDIAPKGEQLGFYGGSGPFQTPKAMTKEDITDVKDAFVQSALLAKEAGFDGIELHGANGYLLDQFLTDYLNKREDEYGGSVENRLRLLLEVIEKVRSAVGEEYIVGIRISQIKVADSAHKWTDGEQEAEYIFSKLGESALDYIHVTDGDATAPAFGEGTRTLAEAAKDFGGLPVIANGKLGEPEKAEQLLKDGHADLVSLGTSALANPDFPNRVQRGEELKKFDFQKTLLPQAGIKDHELQATLVQ</sequence>